<evidence type="ECO:0000256" key="1">
    <source>
        <dbReference type="ARBA" id="ARBA00022729"/>
    </source>
</evidence>
<organism evidence="6 7">
    <name type="scientific">Prorocentrum cordatum</name>
    <dbReference type="NCBI Taxonomy" id="2364126"/>
    <lineage>
        <taxon>Eukaryota</taxon>
        <taxon>Sar</taxon>
        <taxon>Alveolata</taxon>
        <taxon>Dinophyceae</taxon>
        <taxon>Prorocentrales</taxon>
        <taxon>Prorocentraceae</taxon>
        <taxon>Prorocentrum</taxon>
    </lineage>
</organism>
<dbReference type="CDD" id="cd22997">
    <property type="entry name" value="GT_LH"/>
    <property type="match status" value="1"/>
</dbReference>
<accession>A0ABN9S8E5</accession>
<dbReference type="Pfam" id="PF14312">
    <property type="entry name" value="FG-GAP_2"/>
    <property type="match status" value="7"/>
</dbReference>
<keyword evidence="7" id="KW-1185">Reference proteome</keyword>
<evidence type="ECO:0000256" key="3">
    <source>
        <dbReference type="ARBA" id="ARBA00023180"/>
    </source>
</evidence>
<feature type="region of interest" description="Disordered" evidence="5">
    <location>
        <begin position="51"/>
        <end position="92"/>
    </location>
</feature>
<dbReference type="InterPro" id="IPR028994">
    <property type="entry name" value="Integrin_alpha_N"/>
</dbReference>
<feature type="region of interest" description="Disordered" evidence="5">
    <location>
        <begin position="396"/>
        <end position="444"/>
    </location>
</feature>
<evidence type="ECO:0000256" key="2">
    <source>
        <dbReference type="ARBA" id="ARBA00022737"/>
    </source>
</evidence>
<proteinExistence type="predicted"/>
<feature type="region of interest" description="Disordered" evidence="5">
    <location>
        <begin position="848"/>
        <end position="896"/>
    </location>
</feature>
<dbReference type="Proteomes" id="UP001189429">
    <property type="component" value="Unassembled WGS sequence"/>
</dbReference>
<dbReference type="SMART" id="SM00191">
    <property type="entry name" value="Int_alpha"/>
    <property type="match status" value="6"/>
</dbReference>
<dbReference type="PANTHER" id="PTHR36220">
    <property type="entry name" value="UNNAMED PRODUCT"/>
    <property type="match status" value="1"/>
</dbReference>
<feature type="repeat" description="FG-GAP" evidence="4">
    <location>
        <begin position="559"/>
        <end position="616"/>
    </location>
</feature>
<evidence type="ECO:0000313" key="6">
    <source>
        <dbReference type="EMBL" id="CAK0828079.1"/>
    </source>
</evidence>
<dbReference type="InterPro" id="IPR013519">
    <property type="entry name" value="Int_alpha_beta-p"/>
</dbReference>
<dbReference type="InterPro" id="IPR011044">
    <property type="entry name" value="Quino_amine_DH_bsu"/>
</dbReference>
<dbReference type="EMBL" id="CAUYUJ010009935">
    <property type="protein sequence ID" value="CAK0828079.1"/>
    <property type="molecule type" value="Genomic_DNA"/>
</dbReference>
<dbReference type="PANTHER" id="PTHR36220:SF1">
    <property type="entry name" value="GAMMA TUBULIN COMPLEX COMPONENT C-TERMINAL DOMAIN-CONTAINING PROTEIN"/>
    <property type="match status" value="1"/>
</dbReference>
<evidence type="ECO:0000313" key="7">
    <source>
        <dbReference type="Proteomes" id="UP001189429"/>
    </source>
</evidence>
<name>A0ABN9S8E5_9DINO</name>
<keyword evidence="2" id="KW-0677">Repeat</keyword>
<dbReference type="Gene3D" id="2.130.10.130">
    <property type="entry name" value="Integrin alpha, N-terminal"/>
    <property type="match status" value="2"/>
</dbReference>
<feature type="compositionally biased region" description="Gly residues" evidence="5">
    <location>
        <begin position="401"/>
        <end position="417"/>
    </location>
</feature>
<feature type="repeat" description="FG-GAP" evidence="4">
    <location>
        <begin position="775"/>
        <end position="831"/>
    </location>
</feature>
<reference evidence="6" key="1">
    <citation type="submission" date="2023-10" db="EMBL/GenBank/DDBJ databases">
        <authorList>
            <person name="Chen Y."/>
            <person name="Shah S."/>
            <person name="Dougan E. K."/>
            <person name="Thang M."/>
            <person name="Chan C."/>
        </authorList>
    </citation>
    <scope>NUCLEOTIDE SEQUENCE [LARGE SCALE GENOMIC DNA]</scope>
</reference>
<feature type="compositionally biased region" description="Low complexity" evidence="5">
    <location>
        <begin position="420"/>
        <end position="444"/>
    </location>
</feature>
<evidence type="ECO:0000256" key="4">
    <source>
        <dbReference type="PROSITE-ProRule" id="PRU00803"/>
    </source>
</evidence>
<gene>
    <name evidence="6" type="ORF">PCOR1329_LOCUS27422</name>
</gene>
<keyword evidence="3" id="KW-0325">Glycoprotein</keyword>
<keyword evidence="1" id="KW-0732">Signal</keyword>
<feature type="repeat" description="FG-GAP" evidence="4">
    <location>
        <begin position="721"/>
        <end position="774"/>
    </location>
</feature>
<sequence>MALRESSRILVMGIRAVKRSRRRQRCAFGRIIHDFTARDMCCACGGGTDAKQALDSDSVPRRARSRPVLEEPATDTGHSTGAGVGSPFNAGPGAFTSRPPLEAIVLVFETEAITRAANLGHAQSYVSQLEEDGVPFRIIGADEPYLGWGHKWHALQHVLDRIPPSTVVVVSDSRDVLLNAGSAPAAGRLVAAFEKLVAGAPPGAVVAGAEGRCCVAALTSVQPGGFFAPGGSRAARACSSGRPGCPWVRSGTRPWERFMGALAAERGAGGGEVFLNAGLVAGRAADLARLVHRMNITVEEDDQAVLSDLLYRTPDMIVLDYNQTLFGSSRYWIAMEDGGCPYVQASPTTGLEHLEYGTRPVFLHGAAHFQECLDFMAQLLRVAVLAPTRRSLQEHRWGRSDGNGEGYGRSDGNGDGYGLTSTSMGMSDSSTISSTSARTGTTLTATTTRTPRASPLWSLLLAADGATGDHLGRSVSVSSSGSLVVAGAWLDDDSGTDSGSAYVFDGYTGVQLHKLLAGDGAADGEFGRSVCVSSDGSFVAVGAPNSGSVYIFDGATGAQVHQLVADDGTDFDMFGISVSMTSDGSHVLVGAYLDDDSGTDSGSAYVFDGSTGVQLVKLLADDGADDDGFGRSVSMSSDGGLVVVGACKTDSGSAYVFNGLTGMQLFKLLADDEVNGHYFGCSVSVSSDASRVVVGAYQDDVSGSRSGSAYVFDGNSGVQMYKLLADDGAADDYFGFSVSVSSDGSRVAVGALKDDARGSVSGSAYVFDGNTGSQLHKLVADDGAAGDQFGFSVSLSSDGSRVAVGAALDDDRGYDAGSVYVCSLTTGNSTSTSTPTITSATASNAAVGTPTLTTASSSTPSTSDTTRTASSTLAEPPAVAPTSTSPSKTPDAGTTASTITTLATITTSTTFTEDPLVSTISGTMTLIVSDPTAFVGDTRIIAAVSEGIANAVRVQNHQVSVALSADRRLAVPAGRGLAAEAGPVEVSYEITAPAGPSSASGTSRSHIAAVLTADNITSVMQESRSRPAWTFTALATT</sequence>
<evidence type="ECO:0000256" key="5">
    <source>
        <dbReference type="SAM" id="MobiDB-lite"/>
    </source>
</evidence>
<protein>
    <submittedName>
        <fullName evidence="6">Uncharacterized protein</fullName>
    </submittedName>
</protein>
<dbReference type="PROSITE" id="PS51470">
    <property type="entry name" value="FG_GAP"/>
    <property type="match status" value="3"/>
</dbReference>
<dbReference type="InterPro" id="IPR013517">
    <property type="entry name" value="FG-GAP"/>
</dbReference>
<comment type="caution">
    <text evidence="6">The sequence shown here is derived from an EMBL/GenBank/DDBJ whole genome shotgun (WGS) entry which is preliminary data.</text>
</comment>
<dbReference type="SUPFAM" id="SSF50969">
    <property type="entry name" value="YVTN repeat-like/Quinoprotein amine dehydrogenase"/>
    <property type="match status" value="1"/>
</dbReference>